<evidence type="ECO:0000256" key="18">
    <source>
        <dbReference type="PIRSR" id="PIRSR038895-1"/>
    </source>
</evidence>
<evidence type="ECO:0000313" key="21">
    <source>
        <dbReference type="Proteomes" id="UP001321760"/>
    </source>
</evidence>
<feature type="binding site" evidence="19">
    <location>
        <position position="189"/>
    </location>
    <ligand>
        <name>Mg(2+)</name>
        <dbReference type="ChEBI" id="CHEBI:18420"/>
        <label>1</label>
    </ligand>
</feature>
<dbReference type="PANTHER" id="PTHR11136">
    <property type="entry name" value="FOLYLPOLYGLUTAMATE SYNTHASE-RELATED"/>
    <property type="match status" value="1"/>
</dbReference>
<keyword evidence="14" id="KW-0496">Mitochondrion</keyword>
<keyword evidence="21" id="KW-1185">Reference proteome</keyword>
<keyword evidence="10 18" id="KW-0547">Nucleotide-binding</keyword>
<evidence type="ECO:0000256" key="11">
    <source>
        <dbReference type="ARBA" id="ARBA00022792"/>
    </source>
</evidence>
<keyword evidence="8 17" id="KW-0436">Ligase</keyword>
<dbReference type="GO" id="GO:0005524">
    <property type="term" value="F:ATP binding"/>
    <property type="evidence" value="ECO:0007669"/>
    <property type="project" value="UniProtKB-KW"/>
</dbReference>
<feature type="binding site" evidence="18">
    <location>
        <position position="343"/>
    </location>
    <ligand>
        <name>ATP</name>
        <dbReference type="ChEBI" id="CHEBI:30616"/>
    </ligand>
</feature>
<evidence type="ECO:0000256" key="9">
    <source>
        <dbReference type="ARBA" id="ARBA00022723"/>
    </source>
</evidence>
<keyword evidence="11" id="KW-0999">Mitochondrion inner membrane</keyword>
<sequence>MSRTYDAALHRLAQLQSNRAITSLFISPPPSSTSTPDKKPNLNALAIPEMLSWLARAGYTPSSLSTTPLRCVHIAGTKGKGSVTALVASILQQYPPAGPVGAYTSPHVLSVRERILLDGSPISRELFTRYFFEVWDRLSSAAREAGDTLPPGAEEGYDGPETKPFYFRFLTILAVHVFVSEGVRSAVVECGIGGEYDATNVLPKEIVTASVVTRLGVDHVAMLGGTVEEIAWHKSGVWKEGVKGFTGLDEREGVRRVLRDRAEEKGAVLVEVEGEEGWEGVEGARLQGPFQRENMGLAVAVAREHLGKLGVRFEGEFGREGYKLGEMPEEFKRGLREAALRGRCERLVGEDGVEWFVDGAHTEDSLAGVGQWFAGQTGEDDVRVLLFNQQERDPAVLMKALLDGAKDSSESSGFTHAIFSRNENEAPGKDEPARDLSVQEKARETFLASEGSVTTTIYDALQPALEEIKSFAAEAKKAGKTCKVLVTGSFHLVGAVLKKIDNVEY</sequence>
<dbReference type="AlphaFoldDB" id="A0AAV9G329"/>
<evidence type="ECO:0000256" key="3">
    <source>
        <dbReference type="ARBA" id="ARBA00004496"/>
    </source>
</evidence>
<evidence type="ECO:0000256" key="4">
    <source>
        <dbReference type="ARBA" id="ARBA00005150"/>
    </source>
</evidence>
<keyword evidence="15" id="KW-0472">Membrane</keyword>
<evidence type="ECO:0000256" key="15">
    <source>
        <dbReference type="ARBA" id="ARBA00023136"/>
    </source>
</evidence>
<dbReference type="Proteomes" id="UP001321760">
    <property type="component" value="Unassembled WGS sequence"/>
</dbReference>
<dbReference type="Gene3D" id="3.90.190.20">
    <property type="entry name" value="Mur ligase, C-terminal domain"/>
    <property type="match status" value="1"/>
</dbReference>
<dbReference type="PROSITE" id="PS01012">
    <property type="entry name" value="FOLYLPOLYGLU_SYNT_2"/>
    <property type="match status" value="1"/>
</dbReference>
<dbReference type="PIRSF" id="PIRSF038895">
    <property type="entry name" value="FPGS"/>
    <property type="match status" value="1"/>
</dbReference>
<dbReference type="GO" id="GO:0005759">
    <property type="term" value="C:mitochondrial matrix"/>
    <property type="evidence" value="ECO:0007669"/>
    <property type="project" value="UniProtKB-SubCell"/>
</dbReference>
<comment type="function">
    <text evidence="17">Catalyzes conversion of folates to polyglutamate derivatives allowing concentration of folate compounds in the cell and the intracellular retention of these cofactors, which are important substrates for most of the folate-dependent enzymes that are involved in one-carbon transfer reactions involved in purine, pyrimidine and amino acid synthesis.</text>
</comment>
<reference evidence="20" key="2">
    <citation type="submission" date="2023-05" db="EMBL/GenBank/DDBJ databases">
        <authorList>
            <consortium name="Lawrence Berkeley National Laboratory"/>
            <person name="Steindorff A."/>
            <person name="Hensen N."/>
            <person name="Bonometti L."/>
            <person name="Westerberg I."/>
            <person name="Brannstrom I.O."/>
            <person name="Guillou S."/>
            <person name="Cros-Aarteil S."/>
            <person name="Calhoun S."/>
            <person name="Haridas S."/>
            <person name="Kuo A."/>
            <person name="Mondo S."/>
            <person name="Pangilinan J."/>
            <person name="Riley R."/>
            <person name="Labutti K."/>
            <person name="Andreopoulos B."/>
            <person name="Lipzen A."/>
            <person name="Chen C."/>
            <person name="Yanf M."/>
            <person name="Daum C."/>
            <person name="Ng V."/>
            <person name="Clum A."/>
            <person name="Ohm R."/>
            <person name="Martin F."/>
            <person name="Silar P."/>
            <person name="Natvig D."/>
            <person name="Lalanne C."/>
            <person name="Gautier V."/>
            <person name="Ament-Velasquez S.L."/>
            <person name="Kruys A."/>
            <person name="Hutchinson M.I."/>
            <person name="Powell A.J."/>
            <person name="Barry K."/>
            <person name="Miller A.N."/>
            <person name="Grigoriev I.V."/>
            <person name="Debuchy R."/>
            <person name="Gladieux P."/>
            <person name="Thoren M.H."/>
            <person name="Johannesson H."/>
        </authorList>
    </citation>
    <scope>NUCLEOTIDE SEQUENCE</scope>
    <source>
        <strain evidence="20">PSN243</strain>
    </source>
</reference>
<keyword evidence="9 19" id="KW-0479">Metal-binding</keyword>
<evidence type="ECO:0000256" key="2">
    <source>
        <dbReference type="ARBA" id="ARBA00004305"/>
    </source>
</evidence>
<comment type="pathway">
    <text evidence="4 17">Cofactor biosynthesis; tetrahydrofolylpolyglutamate biosynthesis.</text>
</comment>
<evidence type="ECO:0000256" key="1">
    <source>
        <dbReference type="ARBA" id="ARBA00004273"/>
    </source>
</evidence>
<dbReference type="InterPro" id="IPR018109">
    <property type="entry name" value="Folylpolyglutamate_synth_CS"/>
</dbReference>
<dbReference type="InterPro" id="IPR036565">
    <property type="entry name" value="Mur-like_cat_sf"/>
</dbReference>
<dbReference type="EC" id="6.3.2.17" evidence="17"/>
<keyword evidence="6" id="KW-0963">Cytoplasm</keyword>
<feature type="binding site" evidence="18">
    <location>
        <position position="358"/>
    </location>
    <ligand>
        <name>ATP</name>
        <dbReference type="ChEBI" id="CHEBI:30616"/>
    </ligand>
</feature>
<evidence type="ECO:0000256" key="10">
    <source>
        <dbReference type="ARBA" id="ARBA00022741"/>
    </source>
</evidence>
<evidence type="ECO:0000256" key="16">
    <source>
        <dbReference type="ARBA" id="ARBA00047493"/>
    </source>
</evidence>
<dbReference type="EMBL" id="MU866015">
    <property type="protein sequence ID" value="KAK4442470.1"/>
    <property type="molecule type" value="Genomic_DNA"/>
</dbReference>
<evidence type="ECO:0000256" key="14">
    <source>
        <dbReference type="ARBA" id="ARBA00023128"/>
    </source>
</evidence>
<protein>
    <recommendedName>
        <fullName evidence="17">Folylpolyglutamate synthase</fullName>
        <ecNumber evidence="17">6.3.2.17</ecNumber>
    </recommendedName>
    <alternativeName>
        <fullName evidence="17">Folylpoly-gamma-glutamate synthetase</fullName>
    </alternativeName>
    <alternativeName>
        <fullName evidence="17">Tetrahydrofolylpolyglutamate synthase</fullName>
    </alternativeName>
</protein>
<dbReference type="Gene3D" id="3.40.1190.10">
    <property type="entry name" value="Mur-like, catalytic domain"/>
    <property type="match status" value="1"/>
</dbReference>
<evidence type="ECO:0000256" key="17">
    <source>
        <dbReference type="PIRNR" id="PIRNR038895"/>
    </source>
</evidence>
<comment type="catalytic activity">
    <reaction evidence="16 17">
        <text>(6S)-5,6,7,8-tetrahydrofolyl-(gamma-L-Glu)(n) + L-glutamate + ATP = (6S)-5,6,7,8-tetrahydrofolyl-(gamma-L-Glu)(n+1) + ADP + phosphate + H(+)</text>
        <dbReference type="Rhea" id="RHEA:10580"/>
        <dbReference type="Rhea" id="RHEA-COMP:14738"/>
        <dbReference type="Rhea" id="RHEA-COMP:14740"/>
        <dbReference type="ChEBI" id="CHEBI:15378"/>
        <dbReference type="ChEBI" id="CHEBI:29985"/>
        <dbReference type="ChEBI" id="CHEBI:30616"/>
        <dbReference type="ChEBI" id="CHEBI:43474"/>
        <dbReference type="ChEBI" id="CHEBI:141005"/>
        <dbReference type="ChEBI" id="CHEBI:456216"/>
        <dbReference type="EC" id="6.3.2.17"/>
    </reaction>
</comment>
<evidence type="ECO:0000256" key="5">
    <source>
        <dbReference type="ARBA" id="ARBA00008276"/>
    </source>
</evidence>
<proteinExistence type="inferred from homology"/>
<evidence type="ECO:0000256" key="19">
    <source>
        <dbReference type="PIRSR" id="PIRSR038895-2"/>
    </source>
</evidence>
<comment type="subcellular location">
    <subcellularLocation>
        <location evidence="3">Cytoplasm</location>
    </subcellularLocation>
    <subcellularLocation>
        <location evidence="1">Mitochondrion inner membrane</location>
    </subcellularLocation>
    <subcellularLocation>
        <location evidence="2">Mitochondrion matrix</location>
    </subcellularLocation>
</comment>
<evidence type="ECO:0000256" key="6">
    <source>
        <dbReference type="ARBA" id="ARBA00022490"/>
    </source>
</evidence>
<feature type="binding site" evidence="19">
    <location>
        <position position="219"/>
    </location>
    <ligand>
        <name>Mg(2+)</name>
        <dbReference type="ChEBI" id="CHEBI:18420"/>
        <label>1</label>
    </ligand>
</feature>
<dbReference type="NCBIfam" id="TIGR01499">
    <property type="entry name" value="folC"/>
    <property type="match status" value="1"/>
</dbReference>
<dbReference type="PANTHER" id="PTHR11136:SF5">
    <property type="entry name" value="FOLYLPOLYGLUTAMATE SYNTHASE, MITOCHONDRIAL"/>
    <property type="match status" value="1"/>
</dbReference>
<dbReference type="GO" id="GO:0005743">
    <property type="term" value="C:mitochondrial inner membrane"/>
    <property type="evidence" value="ECO:0007669"/>
    <property type="project" value="UniProtKB-SubCell"/>
</dbReference>
<reference evidence="20" key="1">
    <citation type="journal article" date="2023" name="Mol. Phylogenet. Evol.">
        <title>Genome-scale phylogeny and comparative genomics of the fungal order Sordariales.</title>
        <authorList>
            <person name="Hensen N."/>
            <person name="Bonometti L."/>
            <person name="Westerberg I."/>
            <person name="Brannstrom I.O."/>
            <person name="Guillou S."/>
            <person name="Cros-Aarteil S."/>
            <person name="Calhoun S."/>
            <person name="Haridas S."/>
            <person name="Kuo A."/>
            <person name="Mondo S."/>
            <person name="Pangilinan J."/>
            <person name="Riley R."/>
            <person name="LaButti K."/>
            <person name="Andreopoulos B."/>
            <person name="Lipzen A."/>
            <person name="Chen C."/>
            <person name="Yan M."/>
            <person name="Daum C."/>
            <person name="Ng V."/>
            <person name="Clum A."/>
            <person name="Steindorff A."/>
            <person name="Ohm R.A."/>
            <person name="Martin F."/>
            <person name="Silar P."/>
            <person name="Natvig D.O."/>
            <person name="Lalanne C."/>
            <person name="Gautier V."/>
            <person name="Ament-Velasquez S.L."/>
            <person name="Kruys A."/>
            <person name="Hutchinson M.I."/>
            <person name="Powell A.J."/>
            <person name="Barry K."/>
            <person name="Miller A.N."/>
            <person name="Grigoriev I.V."/>
            <person name="Debuchy R."/>
            <person name="Gladieux P."/>
            <person name="Hiltunen Thoren M."/>
            <person name="Johannesson H."/>
        </authorList>
    </citation>
    <scope>NUCLEOTIDE SEQUENCE</scope>
    <source>
        <strain evidence="20">PSN243</strain>
    </source>
</reference>
<feature type="binding site" evidence="19">
    <location>
        <position position="105"/>
    </location>
    <ligand>
        <name>Mg(2+)</name>
        <dbReference type="ChEBI" id="CHEBI:18420"/>
        <label>1</label>
    </ligand>
</feature>
<dbReference type="InterPro" id="IPR036615">
    <property type="entry name" value="Mur_ligase_C_dom_sf"/>
</dbReference>
<comment type="caution">
    <text evidence="20">The sequence shown here is derived from an EMBL/GenBank/DDBJ whole genome shotgun (WGS) entry which is preliminary data.</text>
</comment>
<dbReference type="InterPro" id="IPR023600">
    <property type="entry name" value="Folylpolyglutamate_synth_euk"/>
</dbReference>
<name>A0AAV9G329_9PEZI</name>
<evidence type="ECO:0000256" key="12">
    <source>
        <dbReference type="ARBA" id="ARBA00022840"/>
    </source>
</evidence>
<dbReference type="GO" id="GO:0046872">
    <property type="term" value="F:metal ion binding"/>
    <property type="evidence" value="ECO:0007669"/>
    <property type="project" value="UniProtKB-KW"/>
</dbReference>
<evidence type="ECO:0000313" key="20">
    <source>
        <dbReference type="EMBL" id="KAK4442470.1"/>
    </source>
</evidence>
<keyword evidence="7 17" id="KW-0554">One-carbon metabolism</keyword>
<evidence type="ECO:0000256" key="7">
    <source>
        <dbReference type="ARBA" id="ARBA00022563"/>
    </source>
</evidence>
<keyword evidence="13 19" id="KW-0460">Magnesium</keyword>
<dbReference type="SUPFAM" id="SSF53623">
    <property type="entry name" value="MurD-like peptide ligases, catalytic domain"/>
    <property type="match status" value="1"/>
</dbReference>
<dbReference type="GO" id="GO:0004326">
    <property type="term" value="F:tetrahydrofolylpolyglutamate synthase activity"/>
    <property type="evidence" value="ECO:0007669"/>
    <property type="project" value="UniProtKB-EC"/>
</dbReference>
<evidence type="ECO:0000256" key="8">
    <source>
        <dbReference type="ARBA" id="ARBA00022598"/>
    </source>
</evidence>
<comment type="similarity">
    <text evidence="5 17">Belongs to the folylpolyglutamate synthase family.</text>
</comment>
<dbReference type="InterPro" id="IPR001645">
    <property type="entry name" value="Folylpolyglutamate_synth"/>
</dbReference>
<accession>A0AAV9G329</accession>
<gene>
    <name evidence="20" type="ORF">QBC34DRAFT_453093</name>
</gene>
<organism evidence="20 21">
    <name type="scientific">Podospora aff. communis PSN243</name>
    <dbReference type="NCBI Taxonomy" id="3040156"/>
    <lineage>
        <taxon>Eukaryota</taxon>
        <taxon>Fungi</taxon>
        <taxon>Dikarya</taxon>
        <taxon>Ascomycota</taxon>
        <taxon>Pezizomycotina</taxon>
        <taxon>Sordariomycetes</taxon>
        <taxon>Sordariomycetidae</taxon>
        <taxon>Sordariales</taxon>
        <taxon>Podosporaceae</taxon>
        <taxon>Podospora</taxon>
    </lineage>
</organism>
<comment type="cofactor">
    <cofactor evidence="17">
        <name>a monovalent cation</name>
        <dbReference type="ChEBI" id="CHEBI:60242"/>
    </cofactor>
    <text evidence="17">A monovalent cation.</text>
</comment>
<dbReference type="GO" id="GO:0006730">
    <property type="term" value="P:one-carbon metabolic process"/>
    <property type="evidence" value="ECO:0007669"/>
    <property type="project" value="UniProtKB-KW"/>
</dbReference>
<evidence type="ECO:0000256" key="13">
    <source>
        <dbReference type="ARBA" id="ARBA00022842"/>
    </source>
</evidence>
<dbReference type="SUPFAM" id="SSF53244">
    <property type="entry name" value="MurD-like peptide ligases, peptide-binding domain"/>
    <property type="match status" value="1"/>
</dbReference>
<keyword evidence="12 18" id="KW-0067">ATP-binding</keyword>
<dbReference type="GO" id="GO:0005829">
    <property type="term" value="C:cytosol"/>
    <property type="evidence" value="ECO:0007669"/>
    <property type="project" value="TreeGrafter"/>
</dbReference>